<evidence type="ECO:0000256" key="4">
    <source>
        <dbReference type="SAM" id="SignalP"/>
    </source>
</evidence>
<dbReference type="InterPro" id="IPR056434">
    <property type="entry name" value="Ig_GEX2_N"/>
</dbReference>
<reference evidence="6" key="1">
    <citation type="journal article" date="2023" name="Science">
        <title>Elucidation of the pathway for biosynthesis of saponin adjuvants from the soapbark tree.</title>
        <authorList>
            <person name="Reed J."/>
            <person name="Orme A."/>
            <person name="El-Demerdash A."/>
            <person name="Owen C."/>
            <person name="Martin L.B.B."/>
            <person name="Misra R.C."/>
            <person name="Kikuchi S."/>
            <person name="Rejzek M."/>
            <person name="Martin A.C."/>
            <person name="Harkess A."/>
            <person name="Leebens-Mack J."/>
            <person name="Louveau T."/>
            <person name="Stephenson M.J."/>
            <person name="Osbourn A."/>
        </authorList>
    </citation>
    <scope>NUCLEOTIDE SEQUENCE</scope>
    <source>
        <strain evidence="6">S10</strain>
    </source>
</reference>
<comment type="caution">
    <text evidence="6">The sequence shown here is derived from an EMBL/GenBank/DDBJ whole genome shotgun (WGS) entry which is preliminary data.</text>
</comment>
<dbReference type="PANTHER" id="PTHR38537">
    <property type="entry name" value="JITTERBUG, ISOFORM N"/>
    <property type="match status" value="1"/>
</dbReference>
<accession>A0AAD7LBM6</accession>
<keyword evidence="3" id="KW-0472">Membrane</keyword>
<dbReference type="Gene3D" id="2.60.40.3440">
    <property type="match status" value="1"/>
</dbReference>
<keyword evidence="4" id="KW-0732">Signal</keyword>
<evidence type="ECO:0000256" key="2">
    <source>
        <dbReference type="PROSITE-ProRule" id="PRU00087"/>
    </source>
</evidence>
<feature type="chain" id="PRO_5042100911" evidence="4">
    <location>
        <begin position="28"/>
        <end position="1191"/>
    </location>
</feature>
<evidence type="ECO:0000313" key="7">
    <source>
        <dbReference type="Proteomes" id="UP001163823"/>
    </source>
</evidence>
<keyword evidence="7" id="KW-1185">Reference proteome</keyword>
<dbReference type="GO" id="GO:0051015">
    <property type="term" value="F:actin filament binding"/>
    <property type="evidence" value="ECO:0007669"/>
    <property type="project" value="InterPro"/>
</dbReference>
<dbReference type="Proteomes" id="UP001163823">
    <property type="component" value="Chromosome 9"/>
</dbReference>
<dbReference type="GO" id="GO:0048235">
    <property type="term" value="P:pollen sperm cell differentiation"/>
    <property type="evidence" value="ECO:0007669"/>
    <property type="project" value="TreeGrafter"/>
</dbReference>
<dbReference type="KEGG" id="qsa:O6P43_021774"/>
<dbReference type="SUPFAM" id="SSF81296">
    <property type="entry name" value="E set domains"/>
    <property type="match status" value="3"/>
</dbReference>
<protein>
    <submittedName>
        <fullName evidence="6">Protein GAMETE EXPRESSED 2</fullName>
    </submittedName>
</protein>
<feature type="signal peptide" evidence="4">
    <location>
        <begin position="1"/>
        <end position="27"/>
    </location>
</feature>
<dbReference type="EMBL" id="JARAOO010000009">
    <property type="protein sequence ID" value="KAJ7955134.1"/>
    <property type="molecule type" value="Genomic_DNA"/>
</dbReference>
<feature type="repeat" description="Filamin" evidence="2">
    <location>
        <begin position="593"/>
        <end position="631"/>
    </location>
</feature>
<dbReference type="InterPro" id="IPR014756">
    <property type="entry name" value="Ig_E-set"/>
</dbReference>
<dbReference type="GO" id="GO:0030036">
    <property type="term" value="P:actin cytoskeleton organization"/>
    <property type="evidence" value="ECO:0007669"/>
    <property type="project" value="InterPro"/>
</dbReference>
<dbReference type="InterPro" id="IPR017868">
    <property type="entry name" value="Filamin/ABP280_repeat-like"/>
</dbReference>
<keyword evidence="3" id="KW-0812">Transmembrane</keyword>
<sequence>MAVLTRLYMSLSAFSFFLAFCSDSATSGKKPQLSLLYKYRFNGTNYRCFWFQFVADRASLPKFAFSWLNDKDSFRAGDTAIIKIKVLENADKIDKNAFKLILTVNGKDGNSSYVSTVFSNFGGDLSDWKIFFTPIMVGLFNVIVKEEKYEVFDSSMHFQVEPGNMYPSVCVASWKGLKNEFDAGDKATLLILPKDAFGNNISAAKEVPDLHEFTVSILQENGSLASVTNITYIGWNEFSYIVIEFIVMKAGNLTLSIAGGNQTLNGSPLPFRVSPGPIDVSNCVAKWKFEPSAWQLYSKMELLIHQLDQYSNLVPGLYSFDAEVVERETKLSVPVADLHFEEVDAGIQLFSFSNLEPGNFLLTIYDMKHNKSISNMPYAYTVFVGYCDGVNSIVNGSGLNASVAGQMAEFTVYLIDKYQYPSPVEAERLQVQIMRENDSHNIWPIIYPLQNINGSRTAAGERQGGTSLIEIAPAPSVELANNFQSNGSSLLASTFQVIFTPDKSGSYEIYVYCGNILLNGGHPFKKGVREGEVNISVSGVRKFSPKVPKLLMNEIIVQLKDSFLNPVPSQQSRLKLEIASINSSGFSTWNFVDNNDGSYSGQYMAKEVGTYEVCASFDGNRFSPCPFGVNVYTSEYFPTAYNDTISIWEDESIAFDALANDYFAGDNASIVEFSKPDHGSLLLSETIFRYTPYRDYYGNDSFRYTISDVNGNLATASVYINVLSIPPQFVSFPSQLQATEDVLNPKFGGFSGFEIRYSDPMENISVNVSAHSGTILLSPMVMQFWQPIWSGLFINAGNEASKDLILEGSAEVINFALQSVQYLGNENFCGGDTIRVSTRNRNGINAVDVPVFVEPINDPPFIQVPDFIILRGNGDESLIFDKEKDKFHFFIGDPDLLTYPGAEALFGVTFSLEVNNGFLVTNLPAHLINTTELKLKNSYHWQPLQTFVTISKHFMVKASGIRFRGSVNDCNSIMQRLFYHEGEHGAVLTVTLNDMGNFGCYPDCADGLSVPLYTEATVNLIRRRPMSSLVAHALGSAIVIEFVILFSLGVALLYFTCKCAILLVHERRNHDTRASDLTSSQVSNKLTVQSSKNVTENPTYFPDCCSSSFLLGGQSSNFRQRFRSQSQIGEPSKAAYHSPRSSSDTQLHSVVPNLVPLSIEKEAKLKRSIKLCICVCILYTIFVLEDECFLK</sequence>
<feature type="domain" description="GEX2 N-terminal Ig-like" evidence="5">
    <location>
        <begin position="168"/>
        <end position="273"/>
    </location>
</feature>
<dbReference type="Pfam" id="PF17963">
    <property type="entry name" value="Big_9"/>
    <property type="match status" value="1"/>
</dbReference>
<evidence type="ECO:0000256" key="3">
    <source>
        <dbReference type="SAM" id="Phobius"/>
    </source>
</evidence>
<organism evidence="6 7">
    <name type="scientific">Quillaja saponaria</name>
    <name type="common">Soap bark tree</name>
    <dbReference type="NCBI Taxonomy" id="32244"/>
    <lineage>
        <taxon>Eukaryota</taxon>
        <taxon>Viridiplantae</taxon>
        <taxon>Streptophyta</taxon>
        <taxon>Embryophyta</taxon>
        <taxon>Tracheophyta</taxon>
        <taxon>Spermatophyta</taxon>
        <taxon>Magnoliopsida</taxon>
        <taxon>eudicotyledons</taxon>
        <taxon>Gunneridae</taxon>
        <taxon>Pentapetalae</taxon>
        <taxon>rosids</taxon>
        <taxon>fabids</taxon>
        <taxon>Fabales</taxon>
        <taxon>Quillajaceae</taxon>
        <taxon>Quillaja</taxon>
    </lineage>
</organism>
<dbReference type="InterPro" id="IPR013783">
    <property type="entry name" value="Ig-like_fold"/>
</dbReference>
<dbReference type="Pfam" id="PF23616">
    <property type="entry name" value="Ig_GEX2_N"/>
    <property type="match status" value="2"/>
</dbReference>
<feature type="domain" description="GEX2 N-terminal Ig-like" evidence="5">
    <location>
        <begin position="61"/>
        <end position="160"/>
    </location>
</feature>
<evidence type="ECO:0000259" key="5">
    <source>
        <dbReference type="Pfam" id="PF23616"/>
    </source>
</evidence>
<evidence type="ECO:0000313" key="6">
    <source>
        <dbReference type="EMBL" id="KAJ7955134.1"/>
    </source>
</evidence>
<feature type="transmembrane region" description="Helical" evidence="3">
    <location>
        <begin position="1029"/>
        <end position="1055"/>
    </location>
</feature>
<dbReference type="Gene3D" id="2.60.40.10">
    <property type="entry name" value="Immunoglobulins"/>
    <property type="match status" value="3"/>
</dbReference>
<keyword evidence="1" id="KW-0677">Repeat</keyword>
<evidence type="ECO:0000256" key="1">
    <source>
        <dbReference type="ARBA" id="ARBA00022737"/>
    </source>
</evidence>
<dbReference type="FunFam" id="2.60.40.10:FF:002225">
    <property type="entry name" value="Gamete expressed 2"/>
    <property type="match status" value="1"/>
</dbReference>
<proteinExistence type="predicted"/>
<dbReference type="PANTHER" id="PTHR38537:SF8">
    <property type="entry name" value="FILAMIN-A"/>
    <property type="match status" value="1"/>
</dbReference>
<dbReference type="AlphaFoldDB" id="A0AAD7LBM6"/>
<name>A0AAD7LBM6_QUISA</name>
<keyword evidence="3" id="KW-1133">Transmembrane helix</keyword>
<gene>
    <name evidence="6" type="ORF">O6P43_021774</name>
</gene>
<dbReference type="PROSITE" id="PS50194">
    <property type="entry name" value="FILAMIN_REPEAT"/>
    <property type="match status" value="2"/>
</dbReference>
<dbReference type="InterPro" id="IPR044801">
    <property type="entry name" value="Filamin"/>
</dbReference>
<feature type="repeat" description="Filamin" evidence="2">
    <location>
        <begin position="384"/>
        <end position="528"/>
    </location>
</feature>